<feature type="compositionally biased region" description="Low complexity" evidence="7">
    <location>
        <begin position="152"/>
        <end position="162"/>
    </location>
</feature>
<dbReference type="PANTHER" id="PTHR15081">
    <property type="entry name" value="NUCLEAR AUTOANTIGENIC SPERM PROTEIN NASP -RELATED"/>
    <property type="match status" value="1"/>
</dbReference>
<comment type="subcellular location">
    <subcellularLocation>
        <location evidence="1">Nucleus</location>
    </subcellularLocation>
</comment>
<dbReference type="OrthoDB" id="5587616at2759"/>
<dbReference type="InterPro" id="IPR011990">
    <property type="entry name" value="TPR-like_helical_dom_sf"/>
</dbReference>
<dbReference type="PANTHER" id="PTHR15081:SF1">
    <property type="entry name" value="NUCLEAR AUTOANTIGENIC SPERM PROTEIN"/>
    <property type="match status" value="1"/>
</dbReference>
<evidence type="ECO:0000256" key="1">
    <source>
        <dbReference type="ARBA" id="ARBA00004123"/>
    </source>
</evidence>
<dbReference type="AlphaFoldDB" id="A0A8H5EXU7"/>
<dbReference type="GO" id="GO:0006335">
    <property type="term" value="P:DNA replication-dependent chromatin assembly"/>
    <property type="evidence" value="ECO:0007669"/>
    <property type="project" value="TreeGrafter"/>
</dbReference>
<feature type="compositionally biased region" description="Acidic residues" evidence="7">
    <location>
        <begin position="190"/>
        <end position="214"/>
    </location>
</feature>
<protein>
    <recommendedName>
        <fullName evidence="8">Tetratricopeptide SHNi-TPR domain-containing protein</fullName>
    </recommendedName>
</protein>
<evidence type="ECO:0000259" key="8">
    <source>
        <dbReference type="Pfam" id="PF10516"/>
    </source>
</evidence>
<feature type="region of interest" description="Disordered" evidence="7">
    <location>
        <begin position="445"/>
        <end position="484"/>
    </location>
</feature>
<evidence type="ECO:0000313" key="9">
    <source>
        <dbReference type="EMBL" id="KAF5316424.1"/>
    </source>
</evidence>
<evidence type="ECO:0000256" key="4">
    <source>
        <dbReference type="ARBA" id="ARBA00022803"/>
    </source>
</evidence>
<dbReference type="EMBL" id="JAACJJ010000042">
    <property type="protein sequence ID" value="KAF5316424.1"/>
    <property type="molecule type" value="Genomic_DNA"/>
</dbReference>
<name>A0A8H5EXU7_9AGAR</name>
<dbReference type="SMART" id="SM00028">
    <property type="entry name" value="TPR"/>
    <property type="match status" value="2"/>
</dbReference>
<dbReference type="Gene3D" id="1.25.40.10">
    <property type="entry name" value="Tetratricopeptide repeat domain"/>
    <property type="match status" value="1"/>
</dbReference>
<keyword evidence="10" id="KW-1185">Reference proteome</keyword>
<feature type="repeat" description="TPR" evidence="6">
    <location>
        <begin position="245"/>
        <end position="278"/>
    </location>
</feature>
<evidence type="ECO:0000256" key="6">
    <source>
        <dbReference type="PROSITE-ProRule" id="PRU00339"/>
    </source>
</evidence>
<keyword evidence="5" id="KW-0539">Nucleus</keyword>
<feature type="region of interest" description="Disordered" evidence="7">
    <location>
        <begin position="333"/>
        <end position="352"/>
    </location>
</feature>
<gene>
    <name evidence="9" type="ORF">D9619_006327</name>
</gene>
<feature type="region of interest" description="Disordered" evidence="7">
    <location>
        <begin position="137"/>
        <end position="214"/>
    </location>
</feature>
<dbReference type="GO" id="GO:0005654">
    <property type="term" value="C:nucleoplasm"/>
    <property type="evidence" value="ECO:0007669"/>
    <property type="project" value="TreeGrafter"/>
</dbReference>
<proteinExistence type="inferred from homology"/>
<dbReference type="Pfam" id="PF10516">
    <property type="entry name" value="SHNi-TPR"/>
    <property type="match status" value="1"/>
</dbReference>
<organism evidence="9 10">
    <name type="scientific">Psilocybe cf. subviscida</name>
    <dbReference type="NCBI Taxonomy" id="2480587"/>
    <lineage>
        <taxon>Eukaryota</taxon>
        <taxon>Fungi</taxon>
        <taxon>Dikarya</taxon>
        <taxon>Basidiomycota</taxon>
        <taxon>Agaricomycotina</taxon>
        <taxon>Agaricomycetes</taxon>
        <taxon>Agaricomycetidae</taxon>
        <taxon>Agaricales</taxon>
        <taxon>Agaricineae</taxon>
        <taxon>Strophariaceae</taxon>
        <taxon>Psilocybe</taxon>
    </lineage>
</organism>
<comment type="similarity">
    <text evidence="2">Belongs to the NASP family.</text>
</comment>
<dbReference type="InterPro" id="IPR019734">
    <property type="entry name" value="TPR_rpt"/>
</dbReference>
<dbReference type="InterPro" id="IPR019544">
    <property type="entry name" value="Tetratricopeptide_SHNi-TPR_dom"/>
</dbReference>
<evidence type="ECO:0000256" key="5">
    <source>
        <dbReference type="ARBA" id="ARBA00023242"/>
    </source>
</evidence>
<dbReference type="GO" id="GO:0034080">
    <property type="term" value="P:CENP-A containing chromatin assembly"/>
    <property type="evidence" value="ECO:0007669"/>
    <property type="project" value="TreeGrafter"/>
</dbReference>
<dbReference type="Proteomes" id="UP000567179">
    <property type="component" value="Unassembled WGS sequence"/>
</dbReference>
<sequence>MLGPNDIPRFLSFVCRHALFPPLFTYSTVTLSHPHPHSLLPPHFTALCTFPRIIKNFPSKNLKMAPTPATEVTIESAVEQAKRAFALGKYEQAVDHYATALEIATEKHGDNAPETADLYFSYGKALLENAISQSSVLGKEQTEEATAEEKAQASGSGVGASAPILSFSGDAEDEGEDKPVDLFGQAAAAQDDDDDEDDEEHEGGEEDGEPEDDFNAAWEVLDLARAIYDKQKDEGGDEEVKLKLADTYIALGDVSLETEKFDQAITDYEAGLALKTELLPVSSRQIAEAHYKLSMVLDLTSGRLSDAITHVGKALHSVEARLQELRAGLAGQLPPLPAHEQAPAPDAKGKGKAVGGRLIRDDYVQNMSKTQIENETKELAGLRDDLALKVEELKTSPNEAIATNAPAMAAQALDQLLGMGPGSVASASSATPPVVNDLTSIVKKKKKVVPATTEDATASGKRKADDDAEPLNAEKKVKLDTPEA</sequence>
<dbReference type="Pfam" id="PF13424">
    <property type="entry name" value="TPR_12"/>
    <property type="match status" value="1"/>
</dbReference>
<dbReference type="SUPFAM" id="SSF48452">
    <property type="entry name" value="TPR-like"/>
    <property type="match status" value="1"/>
</dbReference>
<evidence type="ECO:0000256" key="2">
    <source>
        <dbReference type="ARBA" id="ARBA00008402"/>
    </source>
</evidence>
<dbReference type="GO" id="GO:0042393">
    <property type="term" value="F:histone binding"/>
    <property type="evidence" value="ECO:0007669"/>
    <property type="project" value="TreeGrafter"/>
</dbReference>
<evidence type="ECO:0000256" key="3">
    <source>
        <dbReference type="ARBA" id="ARBA00022737"/>
    </source>
</evidence>
<evidence type="ECO:0000256" key="7">
    <source>
        <dbReference type="SAM" id="MobiDB-lite"/>
    </source>
</evidence>
<feature type="domain" description="Tetratricopeptide SHNi-TPR" evidence="8">
    <location>
        <begin position="245"/>
        <end position="281"/>
    </location>
</feature>
<accession>A0A8H5EXU7</accession>
<reference evidence="9 10" key="1">
    <citation type="journal article" date="2020" name="ISME J.">
        <title>Uncovering the hidden diversity of litter-decomposition mechanisms in mushroom-forming fungi.</title>
        <authorList>
            <person name="Floudas D."/>
            <person name="Bentzer J."/>
            <person name="Ahren D."/>
            <person name="Johansson T."/>
            <person name="Persson P."/>
            <person name="Tunlid A."/>
        </authorList>
    </citation>
    <scope>NUCLEOTIDE SEQUENCE [LARGE SCALE GENOMIC DNA]</scope>
    <source>
        <strain evidence="9 10">CBS 101986</strain>
    </source>
</reference>
<evidence type="ECO:0000313" key="10">
    <source>
        <dbReference type="Proteomes" id="UP000567179"/>
    </source>
</evidence>
<comment type="caution">
    <text evidence="9">The sequence shown here is derived from an EMBL/GenBank/DDBJ whole genome shotgun (WGS) entry which is preliminary data.</text>
</comment>
<dbReference type="PROSITE" id="PS50005">
    <property type="entry name" value="TPR"/>
    <property type="match status" value="1"/>
</dbReference>
<keyword evidence="4 6" id="KW-0802">TPR repeat</keyword>
<feature type="compositionally biased region" description="Basic and acidic residues" evidence="7">
    <location>
        <begin position="472"/>
        <end position="484"/>
    </location>
</feature>
<keyword evidence="3" id="KW-0677">Repeat</keyword>
<dbReference type="InterPro" id="IPR051730">
    <property type="entry name" value="NASP-like"/>
</dbReference>